<dbReference type="EMBL" id="BQKI01000008">
    <property type="protein sequence ID" value="GJN00988.1"/>
    <property type="molecule type" value="Genomic_DNA"/>
</dbReference>
<evidence type="ECO:0000313" key="1">
    <source>
        <dbReference type="EMBL" id="GJN00988.1"/>
    </source>
</evidence>
<proteinExistence type="predicted"/>
<organism evidence="1 2">
    <name type="scientific">Eleusine coracana subsp. coracana</name>
    <dbReference type="NCBI Taxonomy" id="191504"/>
    <lineage>
        <taxon>Eukaryota</taxon>
        <taxon>Viridiplantae</taxon>
        <taxon>Streptophyta</taxon>
        <taxon>Embryophyta</taxon>
        <taxon>Tracheophyta</taxon>
        <taxon>Spermatophyta</taxon>
        <taxon>Magnoliopsida</taxon>
        <taxon>Liliopsida</taxon>
        <taxon>Poales</taxon>
        <taxon>Poaceae</taxon>
        <taxon>PACMAD clade</taxon>
        <taxon>Chloridoideae</taxon>
        <taxon>Cynodonteae</taxon>
        <taxon>Eleusininae</taxon>
        <taxon>Eleusine</taxon>
    </lineage>
</organism>
<name>A0AAV5CR81_ELECO</name>
<keyword evidence="2" id="KW-1185">Reference proteome</keyword>
<accession>A0AAV5CR81</accession>
<comment type="caution">
    <text evidence="1">The sequence shown here is derived from an EMBL/GenBank/DDBJ whole genome shotgun (WGS) entry which is preliminary data.</text>
</comment>
<gene>
    <name evidence="1" type="primary">ga18218</name>
    <name evidence="1" type="ORF">PR202_ga18218</name>
</gene>
<reference evidence="1" key="2">
    <citation type="submission" date="2021-12" db="EMBL/GenBank/DDBJ databases">
        <title>Resequencing data analysis of finger millet.</title>
        <authorList>
            <person name="Hatakeyama M."/>
            <person name="Aluri S."/>
            <person name="Balachadran M.T."/>
            <person name="Sivarajan S.R."/>
            <person name="Poveda L."/>
            <person name="Shimizu-Inatsugi R."/>
            <person name="Schlapbach R."/>
            <person name="Sreeman S.M."/>
            <person name="Shimizu K.K."/>
        </authorList>
    </citation>
    <scope>NUCLEOTIDE SEQUENCE</scope>
</reference>
<evidence type="ECO:0000313" key="2">
    <source>
        <dbReference type="Proteomes" id="UP001054889"/>
    </source>
</evidence>
<dbReference type="Proteomes" id="UP001054889">
    <property type="component" value="Unassembled WGS sequence"/>
</dbReference>
<sequence>MDGNSYDKDEYSSYCYVPMSLKDPGAEQIRCIYYEERGKKIVHPIKEGFCGRDKEFHKVLLGEASFSGSMKQRYSNDMLIRGQSEIIDWVYDQEDDFIYTEFCVDDDDPGFPGVWSRHISITEESPFPSGSNFFQYDAITSQPPPRPPSLAASASFSGRKLIITVASANFGFMNKLHWQHFVGIRLVVILSWQQPRATAPQDGMGRGA</sequence>
<dbReference type="AlphaFoldDB" id="A0AAV5CR81"/>
<protein>
    <submittedName>
        <fullName evidence="1">Uncharacterized protein</fullName>
    </submittedName>
</protein>
<reference evidence="1" key="1">
    <citation type="journal article" date="2018" name="DNA Res.">
        <title>Multiple hybrid de novo genome assembly of finger millet, an orphan allotetraploid crop.</title>
        <authorList>
            <person name="Hatakeyama M."/>
            <person name="Aluri S."/>
            <person name="Balachadran M.T."/>
            <person name="Sivarajan S.R."/>
            <person name="Patrignani A."/>
            <person name="Gruter S."/>
            <person name="Poveda L."/>
            <person name="Shimizu-Inatsugi R."/>
            <person name="Baeten J."/>
            <person name="Francoijs K.J."/>
            <person name="Nataraja K.N."/>
            <person name="Reddy Y.A.N."/>
            <person name="Phadnis S."/>
            <person name="Ravikumar R.L."/>
            <person name="Schlapbach R."/>
            <person name="Sreeman S.M."/>
            <person name="Shimizu K.K."/>
        </authorList>
    </citation>
    <scope>NUCLEOTIDE SEQUENCE</scope>
</reference>